<dbReference type="Proteomes" id="UP000825935">
    <property type="component" value="Chromosome 23"/>
</dbReference>
<keyword evidence="1" id="KW-0677">Repeat</keyword>
<dbReference type="OMA" id="MCWLTVE"/>
<dbReference type="OrthoDB" id="681454at2759"/>
<dbReference type="PANTHER" id="PTHR13780">
    <property type="entry name" value="AMP-ACTIVATED PROTEIN KINASE, GAMMA REGULATORY SUBUNIT"/>
    <property type="match status" value="1"/>
</dbReference>
<feature type="domain" description="CBS" evidence="4">
    <location>
        <begin position="377"/>
        <end position="435"/>
    </location>
</feature>
<organism evidence="5 6">
    <name type="scientific">Ceratopteris richardii</name>
    <name type="common">Triangle waterfern</name>
    <dbReference type="NCBI Taxonomy" id="49495"/>
    <lineage>
        <taxon>Eukaryota</taxon>
        <taxon>Viridiplantae</taxon>
        <taxon>Streptophyta</taxon>
        <taxon>Embryophyta</taxon>
        <taxon>Tracheophyta</taxon>
        <taxon>Polypodiopsida</taxon>
        <taxon>Polypodiidae</taxon>
        <taxon>Polypodiales</taxon>
        <taxon>Pteridineae</taxon>
        <taxon>Pteridaceae</taxon>
        <taxon>Parkerioideae</taxon>
        <taxon>Ceratopteris</taxon>
    </lineage>
</organism>
<dbReference type="SUPFAM" id="SSF54631">
    <property type="entry name" value="CBS-domain pair"/>
    <property type="match status" value="1"/>
</dbReference>
<dbReference type="GO" id="GO:0005737">
    <property type="term" value="C:cytoplasm"/>
    <property type="evidence" value="ECO:0007669"/>
    <property type="project" value="TreeGrafter"/>
</dbReference>
<reference evidence="5 6" key="1">
    <citation type="submission" date="2021-08" db="EMBL/GenBank/DDBJ databases">
        <title>WGS assembly of Ceratopteris richardii.</title>
        <authorList>
            <person name="Marchant D.B."/>
            <person name="Chen G."/>
            <person name="Jenkins J."/>
            <person name="Shu S."/>
            <person name="Leebens-Mack J."/>
            <person name="Grimwood J."/>
            <person name="Schmutz J."/>
            <person name="Soltis P."/>
            <person name="Soltis D."/>
            <person name="Chen Z.-H."/>
        </authorList>
    </citation>
    <scope>NUCLEOTIDE SEQUENCE [LARGE SCALE GENOMIC DNA]</scope>
    <source>
        <strain evidence="5">Whitten #5841</strain>
        <tissue evidence="5">Leaf</tissue>
    </source>
</reference>
<keyword evidence="2 3" id="KW-0129">CBS domain</keyword>
<evidence type="ECO:0000256" key="3">
    <source>
        <dbReference type="PROSITE-ProRule" id="PRU00703"/>
    </source>
</evidence>
<evidence type="ECO:0000313" key="6">
    <source>
        <dbReference type="Proteomes" id="UP000825935"/>
    </source>
</evidence>
<gene>
    <name evidence="5" type="ORF">KP509_23G022600</name>
</gene>
<dbReference type="EMBL" id="CM035428">
    <property type="protein sequence ID" value="KAH7301379.1"/>
    <property type="molecule type" value="Genomic_DNA"/>
</dbReference>
<comment type="caution">
    <text evidence="5">The sequence shown here is derived from an EMBL/GenBank/DDBJ whole genome shotgun (WGS) entry which is preliminary data.</text>
</comment>
<evidence type="ECO:0000259" key="4">
    <source>
        <dbReference type="PROSITE" id="PS51371"/>
    </source>
</evidence>
<sequence length="436" mass="47394">MAIALLSHEVSGLTLGKPSLAWLAASASVRVALIALKQNVCISEISVWDCAPGAVDHQKKNDFSEHSPCRTCRCVGKICLQMIICYLATDDSLSNLSAALNAPITALLENNATIHVQHIDPGASLLEALVAIGRGAQNLVVQITDSLEKHGHSLRSNISLHKRLLTRKVLSQNGRKVLSQNAHHGLNYCWLTHEDLLRFLLGHINVFSPLPLMSIKELGIIDSDVVIVGIDEETSSNLEAIKFACSNQTAVAVVDKSKSINGSFQLLSEISRATFQSCDETAAVALASCSVGSFLAYVQDWRSTPHMLMESMSEKLARMSVSSNLREQNLDVVQLLHDLEISSDDEFGVVSPTGPHEVLHRHTFAQFHGIAHAIVGRSHSDPLCCRPSSSMIAVLMQALAHRELYVWVTNEEDNTLAGIVTLEAILKVLLDGLDLT</sequence>
<protein>
    <recommendedName>
        <fullName evidence="4">CBS domain-containing protein</fullName>
    </recommendedName>
</protein>
<evidence type="ECO:0000256" key="2">
    <source>
        <dbReference type="ARBA" id="ARBA00023122"/>
    </source>
</evidence>
<dbReference type="AlphaFoldDB" id="A0A8T2RXT0"/>
<dbReference type="Pfam" id="PF00571">
    <property type="entry name" value="CBS"/>
    <property type="match status" value="1"/>
</dbReference>
<proteinExistence type="predicted"/>
<dbReference type="InterPro" id="IPR000644">
    <property type="entry name" value="CBS_dom"/>
</dbReference>
<dbReference type="PANTHER" id="PTHR13780:SF128">
    <property type="entry name" value="CBS DOMAIN-CONTAINING PROTEIN"/>
    <property type="match status" value="1"/>
</dbReference>
<evidence type="ECO:0000313" key="5">
    <source>
        <dbReference type="EMBL" id="KAH7301379.1"/>
    </source>
</evidence>
<dbReference type="GO" id="GO:0005634">
    <property type="term" value="C:nucleus"/>
    <property type="evidence" value="ECO:0007669"/>
    <property type="project" value="TreeGrafter"/>
</dbReference>
<dbReference type="InterPro" id="IPR050511">
    <property type="entry name" value="AMPK_gamma/SDS23_families"/>
</dbReference>
<accession>A0A8T2RXT0</accession>
<dbReference type="PROSITE" id="PS51371">
    <property type="entry name" value="CBS"/>
    <property type="match status" value="1"/>
</dbReference>
<evidence type="ECO:0000256" key="1">
    <source>
        <dbReference type="ARBA" id="ARBA00022737"/>
    </source>
</evidence>
<keyword evidence="6" id="KW-1185">Reference proteome</keyword>
<name>A0A8T2RXT0_CERRI</name>
<dbReference type="InterPro" id="IPR046342">
    <property type="entry name" value="CBS_dom_sf"/>
</dbReference>